<comment type="caution">
    <text evidence="1">The sequence shown here is derived from an EMBL/GenBank/DDBJ whole genome shotgun (WGS) entry which is preliminary data.</text>
</comment>
<reference evidence="1 2" key="1">
    <citation type="submission" date="2017-02" db="EMBL/GenBank/DDBJ databases">
        <title>Acinetobacter sp. ANC 4945, whole genome shotgun sequencing project.</title>
        <authorList>
            <person name="Radolfova-Krizova L."/>
            <person name="Al Atrouni A."/>
            <person name="Nemec A."/>
        </authorList>
    </citation>
    <scope>NUCLEOTIDE SEQUENCE [LARGE SCALE GENOMIC DNA]</scope>
    <source>
        <strain evidence="1 2">ANC 4945</strain>
    </source>
</reference>
<dbReference type="AlphaFoldDB" id="A0A1T1H141"/>
<dbReference type="RefSeq" id="WP_078189891.1">
    <property type="nucleotide sequence ID" value="NZ_JAMCOZ010000007.1"/>
</dbReference>
<protein>
    <submittedName>
        <fullName evidence="1">Uncharacterized protein</fullName>
    </submittedName>
</protein>
<accession>A0A1T1H141</accession>
<evidence type="ECO:0000313" key="1">
    <source>
        <dbReference type="EMBL" id="OOV83420.1"/>
    </source>
</evidence>
<dbReference type="Proteomes" id="UP000191160">
    <property type="component" value="Unassembled WGS sequence"/>
</dbReference>
<sequence length="367" mass="43212">MNSDIFIGNHTYWHLNACVGNNGWTGISTYLEGYQGATIAMLESILKKEDIVGSNCIFWTYDTAIYPILFSARHSLELFLKYQIDSINKLKKYNNPLKKELTKTHNIETLWNLLVEEINQLNDDRLLNILISFEKSIHEYNKIDPLGETFRYPYSNEGKKYLEEHSTINFKNIYENYILIADEMQNFCSVVDYLKLEYSTGSYTKNLSRNDLKKISSTLPTMSKWKDESFNDVRNSIKEQYKISYKELSEAINIIISHHEFSLNIIPENYLFKTNPDILKRYCNGEFSKDALLKLSINDLILFRSLIEANETSSFHSEYINFIMENIYKDMNINSEIDFISNNYNRAKKLLTEKLNYNFIFQQKDPH</sequence>
<name>A0A1T1H141_9GAMM</name>
<keyword evidence="2" id="KW-1185">Reference proteome</keyword>
<proteinExistence type="predicted"/>
<gene>
    <name evidence="1" type="ORF">B1202_07180</name>
</gene>
<organism evidence="1 2">
    <name type="scientific">Acinetobacter amyesii</name>
    <dbReference type="NCBI Taxonomy" id="2942470"/>
    <lineage>
        <taxon>Bacteria</taxon>
        <taxon>Pseudomonadati</taxon>
        <taxon>Pseudomonadota</taxon>
        <taxon>Gammaproteobacteria</taxon>
        <taxon>Moraxellales</taxon>
        <taxon>Moraxellaceae</taxon>
        <taxon>Acinetobacter</taxon>
    </lineage>
</organism>
<evidence type="ECO:0000313" key="2">
    <source>
        <dbReference type="Proteomes" id="UP000191160"/>
    </source>
</evidence>
<dbReference type="EMBL" id="MVKX01000004">
    <property type="protein sequence ID" value="OOV83420.1"/>
    <property type="molecule type" value="Genomic_DNA"/>
</dbReference>